<comment type="caution">
    <text evidence="1">The sequence shown here is derived from an EMBL/GenBank/DDBJ whole genome shotgun (WGS) entry which is preliminary data.</text>
</comment>
<gene>
    <name evidence="1" type="ORF">DDE23_13320</name>
</gene>
<protein>
    <submittedName>
        <fullName evidence="1">Uncharacterized protein</fullName>
    </submittedName>
</protein>
<dbReference type="AlphaFoldDB" id="A0A2T7URB1"/>
<evidence type="ECO:0000313" key="2">
    <source>
        <dbReference type="Proteomes" id="UP000244810"/>
    </source>
</evidence>
<name>A0A2T7URB1_9RHOB</name>
<keyword evidence="2" id="KW-1185">Reference proteome</keyword>
<dbReference type="Proteomes" id="UP000244810">
    <property type="component" value="Unassembled WGS sequence"/>
</dbReference>
<proteinExistence type="predicted"/>
<dbReference type="OrthoDB" id="9939137at2"/>
<accession>A0A2T7URB1</accession>
<dbReference type="EMBL" id="QDDR01000006">
    <property type="protein sequence ID" value="PVE47217.1"/>
    <property type="molecule type" value="Genomic_DNA"/>
</dbReference>
<dbReference type="RefSeq" id="WP_107752229.1">
    <property type="nucleotide sequence ID" value="NZ_QBKF01000006.1"/>
</dbReference>
<organism evidence="1 2">
    <name type="scientific">Pararhodobacter aggregans</name>
    <dbReference type="NCBI Taxonomy" id="404875"/>
    <lineage>
        <taxon>Bacteria</taxon>
        <taxon>Pseudomonadati</taxon>
        <taxon>Pseudomonadota</taxon>
        <taxon>Alphaproteobacteria</taxon>
        <taxon>Rhodobacterales</taxon>
        <taxon>Paracoccaceae</taxon>
        <taxon>Pararhodobacter</taxon>
    </lineage>
</organism>
<evidence type="ECO:0000313" key="1">
    <source>
        <dbReference type="EMBL" id="PVE47217.1"/>
    </source>
</evidence>
<reference evidence="1 2" key="1">
    <citation type="journal article" date="2011" name="Syst. Appl. Microbiol.">
        <title>Defluviimonas denitrificans gen. nov., sp. nov., and Pararhodobacter aggregans gen. nov., sp. nov., non-phototrophic Rhodobacteraceae from the biofilter of a marine aquaculture.</title>
        <authorList>
            <person name="Foesel B.U."/>
            <person name="Drake H.L."/>
            <person name="Schramm A."/>
        </authorList>
    </citation>
    <scope>NUCLEOTIDE SEQUENCE [LARGE SCALE GENOMIC DNA]</scope>
    <source>
        <strain evidence="1 2">D1-19</strain>
    </source>
</reference>
<sequence>MNATAHGALALMPRAGQLVAARQQFEDHSAGADTRADAARIMIELGTAFDQGRARRFLRDLGRPV</sequence>